<protein>
    <submittedName>
        <fullName evidence="2">GNAT family N-acetyltransferase</fullName>
    </submittedName>
</protein>
<dbReference type="RefSeq" id="WP_111494703.1">
    <property type="nucleotide sequence ID" value="NZ_CP031264.1"/>
</dbReference>
<accession>A0A345SSE6</accession>
<keyword evidence="3" id="KW-1185">Reference proteome</keyword>
<dbReference type="KEGG" id="stri:C7M71_003385"/>
<dbReference type="OrthoDB" id="9808976at2"/>
<evidence type="ECO:0000259" key="1">
    <source>
        <dbReference type="Pfam" id="PF13480"/>
    </source>
</evidence>
<evidence type="ECO:0000313" key="3">
    <source>
        <dbReference type="Proteomes" id="UP000249340"/>
    </source>
</evidence>
<evidence type="ECO:0000313" key="2">
    <source>
        <dbReference type="EMBL" id="AXI76651.1"/>
    </source>
</evidence>
<dbReference type="AlphaFoldDB" id="A0A345SSE6"/>
<dbReference type="SUPFAM" id="SSF55729">
    <property type="entry name" value="Acyl-CoA N-acyltransferases (Nat)"/>
    <property type="match status" value="1"/>
</dbReference>
<organism evidence="2 3">
    <name type="scientific">Peterkaempfera bronchialis</name>
    <dbReference type="NCBI Taxonomy" id="2126346"/>
    <lineage>
        <taxon>Bacteria</taxon>
        <taxon>Bacillati</taxon>
        <taxon>Actinomycetota</taxon>
        <taxon>Actinomycetes</taxon>
        <taxon>Kitasatosporales</taxon>
        <taxon>Streptomycetaceae</taxon>
        <taxon>Peterkaempfera</taxon>
    </lineage>
</organism>
<dbReference type="GO" id="GO:0016740">
    <property type="term" value="F:transferase activity"/>
    <property type="evidence" value="ECO:0007669"/>
    <property type="project" value="UniProtKB-KW"/>
</dbReference>
<dbReference type="EMBL" id="CP031264">
    <property type="protein sequence ID" value="AXI76651.1"/>
    <property type="molecule type" value="Genomic_DNA"/>
</dbReference>
<gene>
    <name evidence="2" type="ORF">C7M71_003385</name>
</gene>
<dbReference type="Gene3D" id="3.40.630.30">
    <property type="match status" value="1"/>
</dbReference>
<name>A0A345SSE6_9ACTN</name>
<sequence length="345" mass="37182">MLPVGVEEGWRELVAGDPGGSWFMTPDWVLAWWETLGADLPAGAAEVAVWRGPGGAVEAVAPLLRTRLRLHPRAPLSVDCLTVLGSGAGAADHCGFPALPGRRAEVRDWLAGRARSSSLWLPGLDPGQATLLPPGAREVERTPCPRADLSAGTEALGSRQFRSTVRRYGRKLAAAGVSFRWVPPKEAGPELLDEVMRLHLLRRAALGRPTTFDAGRRPLHLRVMERAAQGTGPERGPALLVASAGGRVVGGLYGFLWGDTFGYYQIGWDPAWAPLRLGTAIIAEALAACADRGVRTFDFLRGTEPYKYRFGAVDRDDIGWLVPHGAGGALIGLRQRARSRRAARR</sequence>
<reference evidence="3" key="1">
    <citation type="submission" date="2018-07" db="EMBL/GenBank/DDBJ databases">
        <title>Streptacidiphilus bronchialis DSM 106435 chromosome.</title>
        <authorList>
            <person name="Batra D."/>
            <person name="Gulvik C.A."/>
        </authorList>
    </citation>
    <scope>NUCLEOTIDE SEQUENCE [LARGE SCALE GENOMIC DNA]</scope>
    <source>
        <strain evidence="3">DSM 106435</strain>
    </source>
</reference>
<dbReference type="Proteomes" id="UP000249340">
    <property type="component" value="Chromosome"/>
</dbReference>
<keyword evidence="2" id="KW-0808">Transferase</keyword>
<feature type="domain" description="BioF2-like acetyltransferase" evidence="1">
    <location>
        <begin position="159"/>
        <end position="307"/>
    </location>
</feature>
<dbReference type="InterPro" id="IPR016181">
    <property type="entry name" value="Acyl_CoA_acyltransferase"/>
</dbReference>
<proteinExistence type="predicted"/>
<dbReference type="Pfam" id="PF13480">
    <property type="entry name" value="Acetyltransf_6"/>
    <property type="match status" value="1"/>
</dbReference>
<dbReference type="InterPro" id="IPR038740">
    <property type="entry name" value="BioF2-like_GNAT_dom"/>
</dbReference>